<dbReference type="OrthoDB" id="580775at2"/>
<evidence type="ECO:0000313" key="1">
    <source>
        <dbReference type="EMBL" id="ODS01005.1"/>
    </source>
</evidence>
<dbReference type="InterPro" id="IPR042099">
    <property type="entry name" value="ANL_N_sf"/>
</dbReference>
<dbReference type="InterPro" id="IPR053158">
    <property type="entry name" value="CapK_Type1_Caps_Biosynth"/>
</dbReference>
<protein>
    <recommendedName>
        <fullName evidence="3">CoF synthetase</fullName>
    </recommendedName>
</protein>
<evidence type="ECO:0008006" key="3">
    <source>
        <dbReference type="Google" id="ProtNLM"/>
    </source>
</evidence>
<evidence type="ECO:0000313" key="2">
    <source>
        <dbReference type="Proteomes" id="UP000094472"/>
    </source>
</evidence>
<keyword evidence="2" id="KW-1185">Reference proteome</keyword>
<reference evidence="1 2" key="1">
    <citation type="journal article" date="2016" name="Environ. Microbiol.">
        <title>New Methyloceanibacter diversity from North Sea sediments includes methanotroph containing solely the soluble methane monooxygenase.</title>
        <authorList>
            <person name="Vekeman B."/>
            <person name="Kerckhof F.M."/>
            <person name="Cremers G."/>
            <person name="de Vos P."/>
            <person name="Vandamme P."/>
            <person name="Boon N."/>
            <person name="Op den Camp H.J."/>
            <person name="Heylen K."/>
        </authorList>
    </citation>
    <scope>NUCLEOTIDE SEQUENCE [LARGE SCALE GENOMIC DNA]</scope>
    <source>
        <strain evidence="1 2">R-67175</strain>
    </source>
</reference>
<proteinExistence type="predicted"/>
<dbReference type="SUPFAM" id="SSF56801">
    <property type="entry name" value="Acetyl-CoA synthetase-like"/>
    <property type="match status" value="1"/>
</dbReference>
<dbReference type="Proteomes" id="UP000094472">
    <property type="component" value="Unassembled WGS sequence"/>
</dbReference>
<organism evidence="1 2">
    <name type="scientific">Methyloceanibacter superfactus</name>
    <dbReference type="NCBI Taxonomy" id="1774969"/>
    <lineage>
        <taxon>Bacteria</taxon>
        <taxon>Pseudomonadati</taxon>
        <taxon>Pseudomonadota</taxon>
        <taxon>Alphaproteobacteria</taxon>
        <taxon>Hyphomicrobiales</taxon>
        <taxon>Hyphomicrobiaceae</taxon>
        <taxon>Methyloceanibacter</taxon>
    </lineage>
</organism>
<name>A0A1E3W5A6_9HYPH</name>
<dbReference type="Gene3D" id="3.40.50.12780">
    <property type="entry name" value="N-terminal domain of ligase-like"/>
    <property type="match status" value="1"/>
</dbReference>
<sequence length="475" mass="52917">MSVLDIARGAYVRSPKVLRDAVSPALALLPVSLKYGRSYQDWRTAIRRSRTDKAFTEVRRLDALRALMAKAYAGSPFWRERIDLALSGRPDLAHFDFETIAALPVLTKDVLRQAGPEALAQAATTLDHASTSGSSGQPLLFWLDKDRSPREFAFVNDVWARTGYRDGDARCVLRGLLLDDIDQRPFEWEAGLKELRCSPFAMTQARMDLYLDMIDARRIAYLHGYPSAIEILCRHIWRKGWQPKRPILGVFPISEPLYPYQRDVIRTALPDAEIAPFYGLSERVLFASEVDGEEDLYAFEPLYGHAELVDENGRAVTEPGQRGSIVGTGFLSTGMPFIRYETGDTAELAQSAAAANGWRLQVRAIAPRRQPEFLVGAEGNRIVTPTIVPVHPDKFFGVSEFQFYQDTPGHCLIKVVPAAGCGAKEADLFVDEIQHRVGSAIRLELRLVGELAGNARGKRPFIDQRLDLAEFGVGA</sequence>
<dbReference type="STRING" id="1774969.AUC69_07360"/>
<comment type="caution">
    <text evidence="1">The sequence shown here is derived from an EMBL/GenBank/DDBJ whole genome shotgun (WGS) entry which is preliminary data.</text>
</comment>
<dbReference type="EMBL" id="LPWF01000010">
    <property type="protein sequence ID" value="ODS01005.1"/>
    <property type="molecule type" value="Genomic_DNA"/>
</dbReference>
<dbReference type="RefSeq" id="WP_069440915.1">
    <property type="nucleotide sequence ID" value="NZ_LPWF01000010.1"/>
</dbReference>
<dbReference type="PANTHER" id="PTHR36932:SF1">
    <property type="entry name" value="CAPSULAR POLYSACCHARIDE BIOSYNTHESIS PROTEIN"/>
    <property type="match status" value="1"/>
</dbReference>
<accession>A0A1E3W5A6</accession>
<gene>
    <name evidence="1" type="ORF">AUC69_07360</name>
</gene>
<dbReference type="AlphaFoldDB" id="A0A1E3W5A6"/>
<dbReference type="PANTHER" id="PTHR36932">
    <property type="entry name" value="CAPSULAR POLYSACCHARIDE BIOSYNTHESIS PROTEIN"/>
    <property type="match status" value="1"/>
</dbReference>